<dbReference type="STRING" id="94643.A0A2A9MG41"/>
<dbReference type="GO" id="GO:0071014">
    <property type="term" value="C:post-mRNA release spliceosomal complex"/>
    <property type="evidence" value="ECO:0007669"/>
    <property type="project" value="TreeGrafter"/>
</dbReference>
<evidence type="ECO:0000256" key="1">
    <source>
        <dbReference type="ARBA" id="ARBA00005595"/>
    </source>
</evidence>
<dbReference type="GeneID" id="40312410"/>
<dbReference type="Pfam" id="PF04502">
    <property type="entry name" value="Saf4_Yju2"/>
    <property type="match status" value="1"/>
</dbReference>
<comment type="similarity">
    <text evidence="1">Belongs to the CWC16 family.</text>
</comment>
<evidence type="ECO:0000313" key="3">
    <source>
        <dbReference type="Proteomes" id="UP000224006"/>
    </source>
</evidence>
<name>A0A2A9MG41_BESBE</name>
<dbReference type="EMBL" id="NWUJ01000007">
    <property type="protein sequence ID" value="PFH34332.1"/>
    <property type="molecule type" value="Genomic_DNA"/>
</dbReference>
<dbReference type="PANTHER" id="PTHR12111">
    <property type="entry name" value="SPLICING FACTOR YJU2"/>
    <property type="match status" value="1"/>
</dbReference>
<protein>
    <submittedName>
        <fullName evidence="2">Nuclear protein-like family protein</fullName>
    </submittedName>
</protein>
<dbReference type="PANTHER" id="PTHR12111:SF2">
    <property type="entry name" value="SPLICING FACTOR YJU2B-RELATED"/>
    <property type="match status" value="1"/>
</dbReference>
<dbReference type="OrthoDB" id="360327at2759"/>
<dbReference type="VEuPathDB" id="ToxoDB:BESB_074840"/>
<dbReference type="AlphaFoldDB" id="A0A2A9MG41"/>
<sequence>MSSLEAVRADGYYYGPDYDPRQHGSLNQYRGSHPLGDRAKKLDVGILVIRFEMPFKVWCTACSHVIDKGVRFNAEKKCVGTYFSTKILEFAFACPRCKEEITITTDPKNAEYRCTKGVRRKVETFSCEDAETIELPGIDEREKMNLDPMFRLDVKKAHTRTDQAEMETVIEDLIDFSDSRSADDYAANLALRERLRFRRLADENQAAAERALGPARAAAACAVGGEAEDALAAKSVRFRQRKTQMDRLVKKTAMKMTSIFDRKNVVPNKFSSASLQGKAVEAGFTLGPTITRISSKKDDKVHAHGAGARKRIPGTELGGVVVKKNKT</sequence>
<dbReference type="RefSeq" id="XP_029218341.1">
    <property type="nucleotide sequence ID" value="XM_029365857.1"/>
</dbReference>
<comment type="caution">
    <text evidence="2">The sequence shown here is derived from an EMBL/GenBank/DDBJ whole genome shotgun (WGS) entry which is preliminary data.</text>
</comment>
<organism evidence="2 3">
    <name type="scientific">Besnoitia besnoiti</name>
    <name type="common">Apicomplexan protozoan</name>
    <dbReference type="NCBI Taxonomy" id="94643"/>
    <lineage>
        <taxon>Eukaryota</taxon>
        <taxon>Sar</taxon>
        <taxon>Alveolata</taxon>
        <taxon>Apicomplexa</taxon>
        <taxon>Conoidasida</taxon>
        <taxon>Coccidia</taxon>
        <taxon>Eucoccidiorida</taxon>
        <taxon>Eimeriorina</taxon>
        <taxon>Sarcocystidae</taxon>
        <taxon>Besnoitia</taxon>
    </lineage>
</organism>
<proteinExistence type="inferred from homology"/>
<dbReference type="Proteomes" id="UP000224006">
    <property type="component" value="Unassembled WGS sequence"/>
</dbReference>
<dbReference type="GO" id="GO:0000398">
    <property type="term" value="P:mRNA splicing, via spliceosome"/>
    <property type="evidence" value="ECO:0007669"/>
    <property type="project" value="InterPro"/>
</dbReference>
<keyword evidence="3" id="KW-1185">Reference proteome</keyword>
<gene>
    <name evidence="2" type="ORF">BESB_074840</name>
</gene>
<reference evidence="2 3" key="1">
    <citation type="submission" date="2017-09" db="EMBL/GenBank/DDBJ databases">
        <title>Genome sequencing of Besnoitia besnoiti strain Bb-Ger1.</title>
        <authorList>
            <person name="Schares G."/>
            <person name="Venepally P."/>
            <person name="Lorenzi H.A."/>
        </authorList>
    </citation>
    <scope>NUCLEOTIDE SEQUENCE [LARGE SCALE GENOMIC DNA]</scope>
    <source>
        <strain evidence="2 3">Bb-Ger1</strain>
    </source>
</reference>
<dbReference type="GO" id="GO:0005684">
    <property type="term" value="C:U2-type spliceosomal complex"/>
    <property type="evidence" value="ECO:0007669"/>
    <property type="project" value="TreeGrafter"/>
</dbReference>
<dbReference type="KEGG" id="bbes:BESB_074840"/>
<evidence type="ECO:0000313" key="2">
    <source>
        <dbReference type="EMBL" id="PFH34332.1"/>
    </source>
</evidence>
<dbReference type="InterPro" id="IPR007590">
    <property type="entry name" value="Saf4/Yju2"/>
</dbReference>
<accession>A0A2A9MG41</accession>